<dbReference type="Pfam" id="PF00596">
    <property type="entry name" value="Aldolase_II"/>
    <property type="match status" value="1"/>
</dbReference>
<keyword evidence="2" id="KW-0456">Lyase</keyword>
<dbReference type="GO" id="GO:0005829">
    <property type="term" value="C:cytosol"/>
    <property type="evidence" value="ECO:0007669"/>
    <property type="project" value="TreeGrafter"/>
</dbReference>
<dbReference type="SUPFAM" id="SSF53639">
    <property type="entry name" value="AraD/HMP-PK domain-like"/>
    <property type="match status" value="1"/>
</dbReference>
<dbReference type="Proteomes" id="UP001216390">
    <property type="component" value="Chromosome"/>
</dbReference>
<evidence type="ECO:0000259" key="3">
    <source>
        <dbReference type="SMART" id="SM01007"/>
    </source>
</evidence>
<dbReference type="RefSeq" id="WP_272735637.1">
    <property type="nucleotide sequence ID" value="NZ_CP116942.1"/>
</dbReference>
<gene>
    <name evidence="4" type="ORF">PO878_16550</name>
</gene>
<dbReference type="AlphaFoldDB" id="A0AAF0BT03"/>
<dbReference type="InterPro" id="IPR001303">
    <property type="entry name" value="Aldolase_II/adducin_N"/>
</dbReference>
<dbReference type="PANTHER" id="PTHR22789:SF0">
    <property type="entry name" value="3-OXO-TETRONATE 4-PHOSPHATE DECARBOXYLASE-RELATED"/>
    <property type="match status" value="1"/>
</dbReference>
<reference evidence="4" key="1">
    <citation type="submission" date="2023-01" db="EMBL/GenBank/DDBJ databases">
        <title>The diversity of Class Acidimicrobiia in South China Sea sediment environments and the proposal of Iamia marina sp. nov., a novel species of the genus Iamia.</title>
        <authorList>
            <person name="He Y."/>
            <person name="Tian X."/>
        </authorList>
    </citation>
    <scope>NUCLEOTIDE SEQUENCE</scope>
    <source>
        <strain evidence="4">DSM 19957</strain>
    </source>
</reference>
<dbReference type="EMBL" id="CP116942">
    <property type="protein sequence ID" value="WCO66112.1"/>
    <property type="molecule type" value="Genomic_DNA"/>
</dbReference>
<dbReference type="GO" id="GO:0019323">
    <property type="term" value="P:pentose catabolic process"/>
    <property type="evidence" value="ECO:0007669"/>
    <property type="project" value="TreeGrafter"/>
</dbReference>
<dbReference type="KEGG" id="ima:PO878_16550"/>
<evidence type="ECO:0000313" key="5">
    <source>
        <dbReference type="Proteomes" id="UP001216390"/>
    </source>
</evidence>
<evidence type="ECO:0000256" key="1">
    <source>
        <dbReference type="ARBA" id="ARBA00022723"/>
    </source>
</evidence>
<evidence type="ECO:0000256" key="2">
    <source>
        <dbReference type="ARBA" id="ARBA00023239"/>
    </source>
</evidence>
<protein>
    <submittedName>
        <fullName evidence="4">Class II aldolase/adducin family protein</fullName>
    </submittedName>
</protein>
<dbReference type="SMART" id="SM01007">
    <property type="entry name" value="Aldolase_II"/>
    <property type="match status" value="1"/>
</dbReference>
<name>A0AAF0BT03_9ACTN</name>
<dbReference type="Gene3D" id="3.40.225.10">
    <property type="entry name" value="Class II aldolase/adducin N-terminal domain"/>
    <property type="match status" value="1"/>
</dbReference>
<keyword evidence="1" id="KW-0479">Metal-binding</keyword>
<dbReference type="PANTHER" id="PTHR22789">
    <property type="entry name" value="FUCULOSE PHOSPHATE ALDOLASE"/>
    <property type="match status" value="1"/>
</dbReference>
<dbReference type="GO" id="GO:0046872">
    <property type="term" value="F:metal ion binding"/>
    <property type="evidence" value="ECO:0007669"/>
    <property type="project" value="UniProtKB-KW"/>
</dbReference>
<accession>A0AAF0BT03</accession>
<evidence type="ECO:0000313" key="4">
    <source>
        <dbReference type="EMBL" id="WCO66112.1"/>
    </source>
</evidence>
<sequence>MDIDDIRFRIAAARRMLYREGCDSTVGGHVSARAGAEDAFWVTGFEYFDQTTPDGVCRLGFDLEVREGEMDLSPAVGFHARIYETRPDVEAIVHLHSHFVSVLSSTGRPLGMYDVAAVLFHDDQALYADDGVKSHLAVVDALGAKRVVLMKNHGAIVASQSLEQATIEAIALEQSARRHLACEAAGGTEIAEAEVVAGKAAYQKHYLPQMWDANLARLERSDPDLFVGVLR</sequence>
<dbReference type="InterPro" id="IPR050197">
    <property type="entry name" value="Aldolase_class_II_sugar_metab"/>
</dbReference>
<dbReference type="InterPro" id="IPR036409">
    <property type="entry name" value="Aldolase_II/adducin_N_sf"/>
</dbReference>
<proteinExistence type="predicted"/>
<organism evidence="4 5">
    <name type="scientific">Iamia majanohamensis</name>
    <dbReference type="NCBI Taxonomy" id="467976"/>
    <lineage>
        <taxon>Bacteria</taxon>
        <taxon>Bacillati</taxon>
        <taxon>Actinomycetota</taxon>
        <taxon>Acidimicrobiia</taxon>
        <taxon>Acidimicrobiales</taxon>
        <taxon>Iamiaceae</taxon>
        <taxon>Iamia</taxon>
    </lineage>
</organism>
<feature type="domain" description="Class II aldolase/adducin N-terminal" evidence="3">
    <location>
        <begin position="8"/>
        <end position="180"/>
    </location>
</feature>
<keyword evidence="5" id="KW-1185">Reference proteome</keyword>
<dbReference type="GO" id="GO:0016832">
    <property type="term" value="F:aldehyde-lyase activity"/>
    <property type="evidence" value="ECO:0007669"/>
    <property type="project" value="TreeGrafter"/>
</dbReference>